<organism evidence="1">
    <name type="scientific">Nyctotherus ovalis</name>
    <name type="common">Ciliate protozoan</name>
    <dbReference type="NCBI Taxonomy" id="70075"/>
    <lineage>
        <taxon>Eukaryota</taxon>
        <taxon>Sar</taxon>
        <taxon>Alveolata</taxon>
        <taxon>Ciliophora</taxon>
        <taxon>Intramacronucleata</taxon>
        <taxon>Armophorea</taxon>
        <taxon>Clevelandellida</taxon>
        <taxon>Nyctotheridae</taxon>
        <taxon>Nyctotherus</taxon>
    </lineage>
</organism>
<protein>
    <submittedName>
        <fullName evidence="1">Uncharacterized protein orf600</fullName>
    </submittedName>
</protein>
<accession>F1AAJ2</accession>
<sequence length="600" mass="69807">MHKVHHIVWPREVYTQLCKYCLKFLYGFGGEISQLRVGLLKELTLTGGFLIQDLYTMTKWRDFIRQDTVTARALSDSVYNTQHLASAQLLKIASYTKETDLMFWNPQQTADNGVEIFNHKKLTVYSQRTKVEEVYSFPYKNRQLAALTGILIFYDYEYLPRTIGKHTWAEIIYIRYIRAIYTGDYDFAEELLDHYHMMVADFEAHRLSFKRDSFEILDSLWALVNFCRWEILWGFVQSSYLDEYHTPTLPINGPAVKLPTIQTLADLRITVITAKQPVHENVGERVFINTPICATNTEYTSYMRHVAAQKKSGVDTYWLRYYNTLADIVRTCGWFIKKTPEHAMLQIQTTLENYGLADILLRLASLSWQTLQYEGFPVHSQADGLTTNISKTLATQNPQKIVIGQYLLESAPIYKALLLTPITTVLKLTHHQKFKDFLYFWQQGTTTVRTVAREIDQRVNLATAAIVSRTNPIAITTTQYYKYNIDIATITQVYYINTFYTTIYQPTVEYSLDFTENMQAIISPFYGLINFINFFSNYYNVQVVDRIINFTTGVIELVKNTRHVRSVLAGQSTVVHHTRHMQCFVIMLAFFIKRGTHLIM</sequence>
<evidence type="ECO:0000313" key="1">
    <source>
        <dbReference type="EMBL" id="ADN85870.1"/>
    </source>
</evidence>
<geneLocation type="mitochondrion" evidence="1"/>
<dbReference type="EMBL" id="GU057832">
    <property type="protein sequence ID" value="ADN85870.1"/>
    <property type="molecule type" value="Genomic_DNA"/>
</dbReference>
<proteinExistence type="predicted"/>
<keyword evidence="1" id="KW-0496">Mitochondrion</keyword>
<gene>
    <name evidence="1" type="primary">orf600</name>
</gene>
<reference evidence="1" key="1">
    <citation type="journal article" date="2011" name="Mol. Biol. Evol.">
        <title>The Organellar Genome and Metabolic Potential of the Hydrogen-Producing Mitochondrion of Nyctotherus ovalis.</title>
        <authorList>
            <person name="de Graaf R.M."/>
            <person name="Ricard G."/>
            <person name="van Alen T.A."/>
            <person name="Duarte I."/>
            <person name="Dutilh B.E."/>
            <person name="Burgtorf C."/>
            <person name="Kuiper J.W."/>
            <person name="van der Staay G.W."/>
            <person name="Tielens A.G."/>
            <person name="Huynen M.A."/>
            <person name="Hackstein J.H."/>
        </authorList>
    </citation>
    <scope>NUCLEOTIDE SEQUENCE</scope>
</reference>
<dbReference type="AlphaFoldDB" id="F1AAJ2"/>
<name>F1AAJ2_NYCOV</name>